<dbReference type="KEGG" id="hoh:Hoch_6579"/>
<dbReference type="OrthoDB" id="9784686at2"/>
<dbReference type="PANTHER" id="PTHR13887">
    <property type="entry name" value="GLUTATHIONE S-TRANSFERASE KAPPA"/>
    <property type="match status" value="1"/>
</dbReference>
<dbReference type="RefSeq" id="WP_012831637.1">
    <property type="nucleotide sequence ID" value="NC_013440.1"/>
</dbReference>
<evidence type="ECO:0000313" key="8">
    <source>
        <dbReference type="EMBL" id="ACY19045.1"/>
    </source>
</evidence>
<dbReference type="PROSITE" id="PS51352">
    <property type="entry name" value="THIOREDOXIN_2"/>
    <property type="match status" value="1"/>
</dbReference>
<dbReference type="PROSITE" id="PS00194">
    <property type="entry name" value="THIOREDOXIN_1"/>
    <property type="match status" value="1"/>
</dbReference>
<accession>D0LRQ3</accession>
<evidence type="ECO:0000313" key="9">
    <source>
        <dbReference type="Proteomes" id="UP000001880"/>
    </source>
</evidence>
<name>D0LRQ3_HALO1</name>
<organism evidence="8 9">
    <name type="scientific">Haliangium ochraceum (strain DSM 14365 / JCM 11303 / SMP-2)</name>
    <dbReference type="NCBI Taxonomy" id="502025"/>
    <lineage>
        <taxon>Bacteria</taxon>
        <taxon>Pseudomonadati</taxon>
        <taxon>Myxococcota</taxon>
        <taxon>Polyangia</taxon>
        <taxon>Haliangiales</taxon>
        <taxon>Kofleriaceae</taxon>
        <taxon>Haliangium</taxon>
    </lineage>
</organism>
<dbReference type="STRING" id="502025.Hoch_6579"/>
<dbReference type="InterPro" id="IPR036249">
    <property type="entry name" value="Thioredoxin-like_sf"/>
</dbReference>
<dbReference type="InterPro" id="IPR013766">
    <property type="entry name" value="Thioredoxin_domain"/>
</dbReference>
<comment type="similarity">
    <text evidence="1">Belongs to the thioredoxin family. DsbA subfamily.</text>
</comment>
<gene>
    <name evidence="8" type="ordered locus">Hoch_6579</name>
</gene>
<dbReference type="Pfam" id="PF13462">
    <property type="entry name" value="Thioredoxin_4"/>
    <property type="match status" value="1"/>
</dbReference>
<dbReference type="Proteomes" id="UP000001880">
    <property type="component" value="Chromosome"/>
</dbReference>
<dbReference type="InterPro" id="IPR012336">
    <property type="entry name" value="Thioredoxin-like_fold"/>
</dbReference>
<dbReference type="eggNOG" id="COG1651">
    <property type="taxonomic scope" value="Bacteria"/>
</dbReference>
<sequence>MFFAISGLALGGASCDKQTTDPNAADDVVRAADRAEGKDAPAEDQKAAAAAAAHGHDHGDGHDHGHSHGGADEPMEIPDDLDTTPIAGVDLAKLDEEKTKRFYAHAATLPSPCGKAHSLRTSLTEDQSCKRAPFAARYVIELINDEASDTEVKNLYDAHYKDVEVKQVAVDSSDPHSGPTDAPVQIVEFYDYGCPACKVYKTIIEEAVKPFPNEVVVYYKQYPLPGHVHSKSAAQAALAAHEQGKFKEMHNVLFQKAPAHREAEVRSYAQALGLDMPRFEANYAAARAKVEADLADGNKVDVGGTPTIFINGRVYKGAGHPKYLGMWISEELAVNR</sequence>
<dbReference type="EMBL" id="CP001804">
    <property type="protein sequence ID" value="ACY19045.1"/>
    <property type="molecule type" value="Genomic_DNA"/>
</dbReference>
<keyword evidence="5" id="KW-0676">Redox-active center</keyword>
<evidence type="ECO:0000256" key="2">
    <source>
        <dbReference type="ARBA" id="ARBA00022729"/>
    </source>
</evidence>
<dbReference type="HOGENOM" id="CLU_825779_0_0_7"/>
<feature type="domain" description="Thioredoxin" evidence="7">
    <location>
        <begin position="141"/>
        <end position="333"/>
    </location>
</feature>
<proteinExistence type="inferred from homology"/>
<feature type="compositionally biased region" description="Basic and acidic residues" evidence="6">
    <location>
        <begin position="54"/>
        <end position="71"/>
    </location>
</feature>
<evidence type="ECO:0000256" key="5">
    <source>
        <dbReference type="ARBA" id="ARBA00023284"/>
    </source>
</evidence>
<keyword evidence="9" id="KW-1185">Reference proteome</keyword>
<feature type="compositionally biased region" description="Basic and acidic residues" evidence="6">
    <location>
        <begin position="27"/>
        <end position="46"/>
    </location>
</feature>
<dbReference type="Gene3D" id="3.40.30.10">
    <property type="entry name" value="Glutaredoxin"/>
    <property type="match status" value="1"/>
</dbReference>
<keyword evidence="4" id="KW-1015">Disulfide bond</keyword>
<feature type="compositionally biased region" description="Acidic residues" evidence="6">
    <location>
        <begin position="73"/>
        <end position="82"/>
    </location>
</feature>
<evidence type="ECO:0000256" key="3">
    <source>
        <dbReference type="ARBA" id="ARBA00023002"/>
    </source>
</evidence>
<evidence type="ECO:0000256" key="4">
    <source>
        <dbReference type="ARBA" id="ARBA00023157"/>
    </source>
</evidence>
<dbReference type="SUPFAM" id="SSF52833">
    <property type="entry name" value="Thioredoxin-like"/>
    <property type="match status" value="1"/>
</dbReference>
<reference evidence="8 9" key="1">
    <citation type="journal article" date="2010" name="Stand. Genomic Sci.">
        <title>Complete genome sequence of Haliangium ochraceum type strain (SMP-2).</title>
        <authorList>
            <consortium name="US DOE Joint Genome Institute (JGI-PGF)"/>
            <person name="Ivanova N."/>
            <person name="Daum C."/>
            <person name="Lang E."/>
            <person name="Abt B."/>
            <person name="Kopitz M."/>
            <person name="Saunders E."/>
            <person name="Lapidus A."/>
            <person name="Lucas S."/>
            <person name="Glavina Del Rio T."/>
            <person name="Nolan M."/>
            <person name="Tice H."/>
            <person name="Copeland A."/>
            <person name="Cheng J.F."/>
            <person name="Chen F."/>
            <person name="Bruce D."/>
            <person name="Goodwin L."/>
            <person name="Pitluck S."/>
            <person name="Mavromatis K."/>
            <person name="Pati A."/>
            <person name="Mikhailova N."/>
            <person name="Chen A."/>
            <person name="Palaniappan K."/>
            <person name="Land M."/>
            <person name="Hauser L."/>
            <person name="Chang Y.J."/>
            <person name="Jeffries C.D."/>
            <person name="Detter J.C."/>
            <person name="Brettin T."/>
            <person name="Rohde M."/>
            <person name="Goker M."/>
            <person name="Bristow J."/>
            <person name="Markowitz V."/>
            <person name="Eisen J.A."/>
            <person name="Hugenholtz P."/>
            <person name="Kyrpides N.C."/>
            <person name="Klenk H.P."/>
        </authorList>
    </citation>
    <scope>NUCLEOTIDE SEQUENCE [LARGE SCALE GENOMIC DNA]</scope>
    <source>
        <strain evidence="9">DSM 14365 / CIP 107738 / JCM 11303 / AJ 13395 / SMP-2</strain>
    </source>
</reference>
<feature type="region of interest" description="Disordered" evidence="6">
    <location>
        <begin position="12"/>
        <end position="83"/>
    </location>
</feature>
<dbReference type="InterPro" id="IPR017937">
    <property type="entry name" value="Thioredoxin_CS"/>
</dbReference>
<evidence type="ECO:0000256" key="1">
    <source>
        <dbReference type="ARBA" id="ARBA00005791"/>
    </source>
</evidence>
<keyword evidence="2" id="KW-0732">Signal</keyword>
<dbReference type="AlphaFoldDB" id="D0LRQ3"/>
<evidence type="ECO:0000256" key="6">
    <source>
        <dbReference type="SAM" id="MobiDB-lite"/>
    </source>
</evidence>
<keyword evidence="3" id="KW-0560">Oxidoreductase</keyword>
<dbReference type="GO" id="GO:0016491">
    <property type="term" value="F:oxidoreductase activity"/>
    <property type="evidence" value="ECO:0007669"/>
    <property type="project" value="UniProtKB-KW"/>
</dbReference>
<dbReference type="PANTHER" id="PTHR13887:SF14">
    <property type="entry name" value="DISULFIDE BOND FORMATION PROTEIN D"/>
    <property type="match status" value="1"/>
</dbReference>
<protein>
    <submittedName>
        <fullName evidence="8">DSBA oxidoreductase</fullName>
    </submittedName>
</protein>
<evidence type="ECO:0000259" key="7">
    <source>
        <dbReference type="PROSITE" id="PS51352"/>
    </source>
</evidence>